<feature type="region of interest" description="Disordered" evidence="1">
    <location>
        <begin position="62"/>
        <end position="85"/>
    </location>
</feature>
<reference evidence="5" key="1">
    <citation type="submission" date="2022-02" db="EMBL/GenBank/DDBJ databases">
        <authorList>
            <person name="Giguere J D."/>
        </authorList>
    </citation>
    <scope>NUCLEOTIDE SEQUENCE</scope>
    <source>
        <strain evidence="5">CCAP 1055/1</strain>
    </source>
</reference>
<dbReference type="Proteomes" id="UP000836788">
    <property type="component" value="Chromosome 19"/>
</dbReference>
<organism evidence="5">
    <name type="scientific">Phaeodactylum tricornutum</name>
    <name type="common">Diatom</name>
    <dbReference type="NCBI Taxonomy" id="2850"/>
    <lineage>
        <taxon>Eukaryota</taxon>
        <taxon>Sar</taxon>
        <taxon>Stramenopiles</taxon>
        <taxon>Ochrophyta</taxon>
        <taxon>Bacillariophyta</taxon>
        <taxon>Bacillariophyceae</taxon>
        <taxon>Bacillariophycidae</taxon>
        <taxon>Naviculales</taxon>
        <taxon>Phaeodactylaceae</taxon>
        <taxon>Phaeodactylum</taxon>
    </lineage>
</organism>
<dbReference type="InterPro" id="IPR012349">
    <property type="entry name" value="Split_barrel_FMN-bd"/>
</dbReference>
<evidence type="ECO:0008006" key="6">
    <source>
        <dbReference type="Google" id="ProtNLM"/>
    </source>
</evidence>
<dbReference type="OMA" id="LMNEMSM"/>
<dbReference type="Pfam" id="PF10615">
    <property type="entry name" value="DUF2470"/>
    <property type="match status" value="1"/>
</dbReference>
<sequence>MSRSCLVVTTLLLAVLVAVSLPGSTDAFGSVRIVVPRTSVPMQSTIPPLPYRSSLSSSMATAVNGGDSSTASTANGAHDDANNNETFTPNLNIRLNVSEKARTVTSVCVSGTLCTVSVHEGIAGAPFGSFVDYVLDDQGNPVLLMNEMSMHTINIQNAAQTLLDASGTAIGPGPSMVTLFTQLGSGTTSLSPPRTAAGGASGTAKSNNLQDVSRCSLTGTLYKIDPAVDSDVDAIRMRYSLTHTYADQVMDSPKFAFYRLVPEKIYFVGGFGVMAKWVDPEDYAAAAPDILAKEASAIVAKLNREHGEDLQNTARHLLRVETPLEDIRVTNVDRLGVDLRVTSQKGSRRNKLQTDEFRIGFRIPVISVEDAKSEILKTFQEAWEIGNGMDWGEANGSDGAATSVPILKIAADGLE</sequence>
<dbReference type="EMBL" id="OU594960">
    <property type="protein sequence ID" value="CAG9283513.1"/>
    <property type="molecule type" value="Genomic_DNA"/>
</dbReference>
<feature type="chain" id="PRO_5035430067" description="DUF2470 domain-containing protein" evidence="2">
    <location>
        <begin position="28"/>
        <end position="415"/>
    </location>
</feature>
<name>A0A8J9X3J2_PHATR</name>
<feature type="signal peptide" evidence="2">
    <location>
        <begin position="1"/>
        <end position="27"/>
    </location>
</feature>
<evidence type="ECO:0000256" key="1">
    <source>
        <dbReference type="SAM" id="MobiDB-lite"/>
    </source>
</evidence>
<dbReference type="InterPro" id="IPR019595">
    <property type="entry name" value="DUF2470"/>
</dbReference>
<dbReference type="SUPFAM" id="SSF50475">
    <property type="entry name" value="FMN-binding split barrel"/>
    <property type="match status" value="1"/>
</dbReference>
<dbReference type="InterPro" id="IPR055343">
    <property type="entry name" value="CREG_beta-barrel"/>
</dbReference>
<dbReference type="Pfam" id="PF13883">
    <property type="entry name" value="CREG_beta-barrel"/>
    <property type="match status" value="1"/>
</dbReference>
<evidence type="ECO:0000256" key="2">
    <source>
        <dbReference type="SAM" id="SignalP"/>
    </source>
</evidence>
<evidence type="ECO:0000259" key="3">
    <source>
        <dbReference type="Pfam" id="PF10615"/>
    </source>
</evidence>
<evidence type="ECO:0000313" key="5">
    <source>
        <dbReference type="EMBL" id="CAG9283513.1"/>
    </source>
</evidence>
<feature type="domain" description="DUF2470" evidence="3">
    <location>
        <begin position="296"/>
        <end position="375"/>
    </location>
</feature>
<feature type="compositionally biased region" description="Polar residues" evidence="1">
    <location>
        <begin position="66"/>
        <end position="75"/>
    </location>
</feature>
<dbReference type="AlphaFoldDB" id="A0A8J9X3J2"/>
<feature type="domain" description="CREG-like beta-barrel" evidence="4">
    <location>
        <begin position="96"/>
        <end position="284"/>
    </location>
</feature>
<gene>
    <name evidence="5" type="ORF">PTTT1_LOCUS23044</name>
</gene>
<dbReference type="PANTHER" id="PTHR13343">
    <property type="entry name" value="CREG1 PROTEIN"/>
    <property type="match status" value="1"/>
</dbReference>
<dbReference type="GO" id="GO:0005737">
    <property type="term" value="C:cytoplasm"/>
    <property type="evidence" value="ECO:0007669"/>
    <property type="project" value="UniProtKB-ARBA"/>
</dbReference>
<dbReference type="PANTHER" id="PTHR13343:SF24">
    <property type="entry name" value="OS07G0573800 PROTEIN"/>
    <property type="match status" value="1"/>
</dbReference>
<proteinExistence type="predicted"/>
<dbReference type="InterPro" id="IPR037119">
    <property type="entry name" value="Haem_oxidase_HugZ-like_sf"/>
</dbReference>
<keyword evidence="2" id="KW-0732">Signal</keyword>
<protein>
    <recommendedName>
        <fullName evidence="6">DUF2470 domain-containing protein</fullName>
    </recommendedName>
</protein>
<dbReference type="Gene3D" id="2.30.110.10">
    <property type="entry name" value="Electron Transport, Fmn-binding Protein, Chain A"/>
    <property type="match status" value="1"/>
</dbReference>
<accession>A0A8J9X3J2</accession>
<dbReference type="Gene3D" id="3.20.180.10">
    <property type="entry name" value="PNP-oxidase-like"/>
    <property type="match status" value="1"/>
</dbReference>
<evidence type="ECO:0000259" key="4">
    <source>
        <dbReference type="Pfam" id="PF13883"/>
    </source>
</evidence>